<keyword evidence="1" id="KW-0732">Signal</keyword>
<accession>A0A073J2A0</accession>
<gene>
    <name evidence="3" type="ORF">SUH3_16995</name>
</gene>
<evidence type="ECO:0000259" key="2">
    <source>
        <dbReference type="SMART" id="SM01324"/>
    </source>
</evidence>
<dbReference type="EMBL" id="JAMD01000004">
    <property type="protein sequence ID" value="KEJ95960.1"/>
    <property type="molecule type" value="Genomic_DNA"/>
</dbReference>
<protein>
    <recommendedName>
        <fullName evidence="2">YARHG domain-containing protein</fullName>
    </recommendedName>
</protein>
<name>A0A073J2A0_9RHOB</name>
<organism evidence="3 4">
    <name type="scientific">Pseudosulfitobacter pseudonitzschiae</name>
    <dbReference type="NCBI Taxonomy" id="1402135"/>
    <lineage>
        <taxon>Bacteria</taxon>
        <taxon>Pseudomonadati</taxon>
        <taxon>Pseudomonadota</taxon>
        <taxon>Alphaproteobacteria</taxon>
        <taxon>Rhodobacterales</taxon>
        <taxon>Roseobacteraceae</taxon>
        <taxon>Pseudosulfitobacter</taxon>
    </lineage>
</organism>
<feature type="domain" description="YARHG" evidence="2">
    <location>
        <begin position="1"/>
        <end position="75"/>
    </location>
</feature>
<dbReference type="Proteomes" id="UP000027746">
    <property type="component" value="Unassembled WGS sequence"/>
</dbReference>
<evidence type="ECO:0000256" key="1">
    <source>
        <dbReference type="SAM" id="SignalP"/>
    </source>
</evidence>
<sequence>MIRLTLCLALFSGPALADPCADLWFSRNQTMNQAGYCFGSNLGQALFDNADCTGKTVTLTPEQSRIVARVKAIEKEVGCKVDTTSRRIELEDLALRRQLTVQPVLDEFPSGCVGWTGGQIRLHAGTSTATQVIGSAQTGDNIYFSHSPQNGFSYVTVTDSAFVAKSGGWLRDGFDPALCTQNLP</sequence>
<feature type="chain" id="PRO_5001690241" description="YARHG domain-containing protein" evidence="1">
    <location>
        <begin position="18"/>
        <end position="184"/>
    </location>
</feature>
<dbReference type="OrthoDB" id="7666530at2"/>
<feature type="signal peptide" evidence="1">
    <location>
        <begin position="1"/>
        <end position="17"/>
    </location>
</feature>
<dbReference type="InterPro" id="IPR027920">
    <property type="entry name" value="DUF4453"/>
</dbReference>
<dbReference type="RefSeq" id="WP_051694193.1">
    <property type="nucleotide sequence ID" value="NZ_CP054599.1"/>
</dbReference>
<proteinExistence type="predicted"/>
<evidence type="ECO:0000313" key="4">
    <source>
        <dbReference type="Proteomes" id="UP000027746"/>
    </source>
</evidence>
<dbReference type="Pfam" id="PF13308">
    <property type="entry name" value="YARHG"/>
    <property type="match status" value="1"/>
</dbReference>
<keyword evidence="4" id="KW-1185">Reference proteome</keyword>
<dbReference type="GeneID" id="68871226"/>
<comment type="caution">
    <text evidence="3">The sequence shown here is derived from an EMBL/GenBank/DDBJ whole genome shotgun (WGS) entry which is preliminary data.</text>
</comment>
<dbReference type="Pfam" id="PF14627">
    <property type="entry name" value="DUF4453"/>
    <property type="match status" value="1"/>
</dbReference>
<evidence type="ECO:0000313" key="3">
    <source>
        <dbReference type="EMBL" id="KEJ95960.1"/>
    </source>
</evidence>
<dbReference type="InterPro" id="IPR025582">
    <property type="entry name" value="YARHG_dom"/>
</dbReference>
<dbReference type="SMART" id="SM01324">
    <property type="entry name" value="YARHG"/>
    <property type="match status" value="1"/>
</dbReference>
<dbReference type="AlphaFoldDB" id="A0A073J2A0"/>
<reference evidence="3 4" key="1">
    <citation type="submission" date="2014-01" db="EMBL/GenBank/DDBJ databases">
        <title>Sulfitobacter sp. H3 (MCCC 1A00686) Genome Sequencing.</title>
        <authorList>
            <person name="Lai Q."/>
            <person name="Hong Z."/>
        </authorList>
    </citation>
    <scope>NUCLEOTIDE SEQUENCE [LARGE SCALE GENOMIC DNA]</scope>
    <source>
        <strain evidence="3 4">H3</strain>
    </source>
</reference>